<dbReference type="InterPro" id="IPR000571">
    <property type="entry name" value="Znf_CCCH"/>
</dbReference>
<keyword evidence="2" id="KW-0862">Zinc</keyword>
<dbReference type="Gene3D" id="2.130.10.10">
    <property type="entry name" value="YVTN repeat-like/Quinoprotein amine dehydrogenase"/>
    <property type="match status" value="2"/>
</dbReference>
<dbReference type="PROSITE" id="PS50082">
    <property type="entry name" value="WD_REPEATS_2"/>
    <property type="match status" value="1"/>
</dbReference>
<dbReference type="Pfam" id="PF00400">
    <property type="entry name" value="WD40"/>
    <property type="match status" value="1"/>
</dbReference>
<accession>A0A9D4UZW8</accession>
<evidence type="ECO:0000313" key="5">
    <source>
        <dbReference type="Proteomes" id="UP000886520"/>
    </source>
</evidence>
<organism evidence="4 5">
    <name type="scientific">Adiantum capillus-veneris</name>
    <name type="common">Maidenhair fern</name>
    <dbReference type="NCBI Taxonomy" id="13818"/>
    <lineage>
        <taxon>Eukaryota</taxon>
        <taxon>Viridiplantae</taxon>
        <taxon>Streptophyta</taxon>
        <taxon>Embryophyta</taxon>
        <taxon>Tracheophyta</taxon>
        <taxon>Polypodiopsida</taxon>
        <taxon>Polypodiidae</taxon>
        <taxon>Polypodiales</taxon>
        <taxon>Pteridineae</taxon>
        <taxon>Pteridaceae</taxon>
        <taxon>Vittarioideae</taxon>
        <taxon>Adiantum</taxon>
    </lineage>
</organism>
<keyword evidence="2" id="KW-0479">Metal-binding</keyword>
<evidence type="ECO:0000313" key="4">
    <source>
        <dbReference type="EMBL" id="KAI5077083.1"/>
    </source>
</evidence>
<dbReference type="GO" id="GO:0008270">
    <property type="term" value="F:zinc ion binding"/>
    <property type="evidence" value="ECO:0007669"/>
    <property type="project" value="UniProtKB-KW"/>
</dbReference>
<reference evidence="4" key="1">
    <citation type="submission" date="2021-01" db="EMBL/GenBank/DDBJ databases">
        <title>Adiantum capillus-veneris genome.</title>
        <authorList>
            <person name="Fang Y."/>
            <person name="Liao Q."/>
        </authorList>
    </citation>
    <scope>NUCLEOTIDE SEQUENCE</scope>
    <source>
        <strain evidence="4">H3</strain>
        <tissue evidence="4">Leaf</tissue>
    </source>
</reference>
<protein>
    <recommendedName>
        <fullName evidence="3">C3H1-type domain-containing protein</fullName>
    </recommendedName>
</protein>
<dbReference type="Proteomes" id="UP000886520">
    <property type="component" value="Chromosome 8"/>
</dbReference>
<evidence type="ECO:0000256" key="2">
    <source>
        <dbReference type="PROSITE-ProRule" id="PRU00723"/>
    </source>
</evidence>
<gene>
    <name evidence="4" type="ORF">GOP47_0009148</name>
</gene>
<dbReference type="EMBL" id="JABFUD020000008">
    <property type="protein sequence ID" value="KAI5077083.1"/>
    <property type="molecule type" value="Genomic_DNA"/>
</dbReference>
<dbReference type="SUPFAM" id="SSF50978">
    <property type="entry name" value="WD40 repeat-like"/>
    <property type="match status" value="1"/>
</dbReference>
<sequence length="554" mass="59849">MAAVAAAAAPRPFHHDQFHDQYSKHSICRYWLQQRCTRRACPFAHPAAPARAPQFSPPKAHTFTSRSWRRRPACINSPAALPDVPAAAAEDCKCRSLAEAPPQHQPCRHATQQVQSPPCRKLKRCSSDTVNALPVQADPHHQHSKAIFTSCIEEPLKKNACTPAHTDLARPKQQFLAPAPALLEQADTTGYKQTNTCSSGTLALSIHDHETHQIDLLAPMLVGTFKLAGINHEAAIRGMALPLSSDTLFTISGNDATLSAWKTTSTSAGTDYHFSLGNQLQLPDRPHCLFHSFCDPDWLFVGLNHEVRVCNLRTHSQHSLSVSSPVLSMASLGNLLLAGLEEGSILVWRFDSLSSSFEVLVSLSTTGHRDDMSKLSPVLTLEPCLGSTIVYAGLANGTIQVWDVATAFCCHMLSGAHSKAVTHLLACDPLCALLSSSQDGSIKLWTICSNHRLELHDTLDSDPKPAADASRACTDDAAIVPLALCGVVDGSTNTPVLFASYSNSQVHILDLQTLARIGTIITNDPISAMDTGSSHLLVLGSTAGELSAWKWKQY</sequence>
<dbReference type="SMART" id="SM00320">
    <property type="entry name" value="WD40"/>
    <property type="match status" value="5"/>
</dbReference>
<proteinExistence type="predicted"/>
<keyword evidence="5" id="KW-1185">Reference proteome</keyword>
<dbReference type="InterPro" id="IPR001680">
    <property type="entry name" value="WD40_rpt"/>
</dbReference>
<dbReference type="InterPro" id="IPR044715">
    <property type="entry name" value="WDR86-like"/>
</dbReference>
<feature type="repeat" description="WD" evidence="1">
    <location>
        <begin position="414"/>
        <end position="455"/>
    </location>
</feature>
<dbReference type="OrthoDB" id="59941at2759"/>
<dbReference type="PROSITE" id="PS50103">
    <property type="entry name" value="ZF_C3H1"/>
    <property type="match status" value="1"/>
</dbReference>
<comment type="caution">
    <text evidence="4">The sequence shown here is derived from an EMBL/GenBank/DDBJ whole genome shotgun (WGS) entry which is preliminary data.</text>
</comment>
<name>A0A9D4UZW8_ADICA</name>
<dbReference type="PANTHER" id="PTHR44489">
    <property type="match status" value="1"/>
</dbReference>
<evidence type="ECO:0000259" key="3">
    <source>
        <dbReference type="PROSITE" id="PS50103"/>
    </source>
</evidence>
<evidence type="ECO:0000256" key="1">
    <source>
        <dbReference type="PROSITE-ProRule" id="PRU00221"/>
    </source>
</evidence>
<dbReference type="InterPro" id="IPR036322">
    <property type="entry name" value="WD40_repeat_dom_sf"/>
</dbReference>
<feature type="domain" description="C3H1-type" evidence="3">
    <location>
        <begin position="22"/>
        <end position="48"/>
    </location>
</feature>
<feature type="zinc finger region" description="C3H1-type" evidence="2">
    <location>
        <begin position="22"/>
        <end position="48"/>
    </location>
</feature>
<keyword evidence="2" id="KW-0863">Zinc-finger</keyword>
<dbReference type="PANTHER" id="PTHR44489:SF1">
    <property type="entry name" value="ZINC FINGER CCCH DOMAIN-CONTAINING PROTEIN 63"/>
    <property type="match status" value="1"/>
</dbReference>
<dbReference type="Gene3D" id="3.30.1370.210">
    <property type="match status" value="1"/>
</dbReference>
<dbReference type="AlphaFoldDB" id="A0A9D4UZW8"/>
<keyword evidence="1" id="KW-0853">WD repeat</keyword>
<dbReference type="InterPro" id="IPR015943">
    <property type="entry name" value="WD40/YVTN_repeat-like_dom_sf"/>
</dbReference>